<evidence type="ECO:0008006" key="3">
    <source>
        <dbReference type="Google" id="ProtNLM"/>
    </source>
</evidence>
<dbReference type="RefSeq" id="WP_010513869.1">
    <property type="nucleotide sequence ID" value="NZ_NPDL01000010.1"/>
</dbReference>
<organism evidence="1 2">
    <name type="scientific">Leptospira hartskeerlii</name>
    <dbReference type="NCBI Taxonomy" id="2023177"/>
    <lineage>
        <taxon>Bacteria</taxon>
        <taxon>Pseudomonadati</taxon>
        <taxon>Spirochaetota</taxon>
        <taxon>Spirochaetia</taxon>
        <taxon>Leptospirales</taxon>
        <taxon>Leptospiraceae</taxon>
        <taxon>Leptospira</taxon>
    </lineage>
</organism>
<evidence type="ECO:0000313" key="1">
    <source>
        <dbReference type="EMBL" id="PJZ27417.1"/>
    </source>
</evidence>
<protein>
    <recommendedName>
        <fullName evidence="3">Profilin domain protein</fullName>
    </recommendedName>
</protein>
<sequence length="94" mass="10845">MKPKKVTNDDLEKIIAGVKTQAVEAIGNYLYKGFRIQVSKYNLSGAERVQLLYQRRRKEGLCIVCGTKVGKKNPSTGRLYRLCEFHRKKIDKKK</sequence>
<dbReference type="Proteomes" id="UP000232196">
    <property type="component" value="Unassembled WGS sequence"/>
</dbReference>
<accession>A0A2M9XI96</accession>
<dbReference type="EMBL" id="NPDN01000001">
    <property type="protein sequence ID" value="PJZ27417.1"/>
    <property type="molecule type" value="Genomic_DNA"/>
</dbReference>
<reference evidence="1 2" key="1">
    <citation type="submission" date="2017-07" db="EMBL/GenBank/DDBJ databases">
        <title>Leptospira spp. isolated from tropical soils.</title>
        <authorList>
            <person name="Thibeaux R."/>
            <person name="Iraola G."/>
            <person name="Ferres I."/>
            <person name="Bierque E."/>
            <person name="Girault D."/>
            <person name="Soupe-Gilbert M.-E."/>
            <person name="Picardeau M."/>
            <person name="Goarant C."/>
        </authorList>
    </citation>
    <scope>NUCLEOTIDE SEQUENCE [LARGE SCALE GENOMIC DNA]</scope>
    <source>
        <strain evidence="1 2">MCA1-C-A1</strain>
    </source>
</reference>
<dbReference type="NCBIfam" id="NF047605">
    <property type="entry name" value="LIC10235_fam"/>
    <property type="match status" value="1"/>
</dbReference>
<keyword evidence="2" id="KW-1185">Reference proteome</keyword>
<evidence type="ECO:0000313" key="2">
    <source>
        <dbReference type="Proteomes" id="UP000232196"/>
    </source>
</evidence>
<gene>
    <name evidence="1" type="ORF">CH357_02380</name>
</gene>
<proteinExistence type="predicted"/>
<comment type="caution">
    <text evidence="1">The sequence shown here is derived from an EMBL/GenBank/DDBJ whole genome shotgun (WGS) entry which is preliminary data.</text>
</comment>
<dbReference type="OrthoDB" id="335534at2"/>
<dbReference type="AlphaFoldDB" id="A0A2M9XI96"/>
<name>A0A2M9XI96_9LEPT</name>